<accession>A0A1L7CUR6</accession>
<keyword evidence="3" id="KW-1185">Reference proteome</keyword>
<protein>
    <recommendedName>
        <fullName evidence="4">ABC transporter permease</fullName>
    </recommendedName>
</protein>
<dbReference type="Proteomes" id="UP000185434">
    <property type="component" value="Chromosome"/>
</dbReference>
<dbReference type="OrthoDB" id="4420358at2"/>
<organism evidence="2 3">
    <name type="scientific">Corynebacterium frankenforstense DSM 45800</name>
    <dbReference type="NCBI Taxonomy" id="1437875"/>
    <lineage>
        <taxon>Bacteria</taxon>
        <taxon>Bacillati</taxon>
        <taxon>Actinomycetota</taxon>
        <taxon>Actinomycetes</taxon>
        <taxon>Mycobacteriales</taxon>
        <taxon>Corynebacteriaceae</taxon>
        <taxon>Corynebacterium</taxon>
    </lineage>
</organism>
<evidence type="ECO:0008006" key="4">
    <source>
        <dbReference type="Google" id="ProtNLM"/>
    </source>
</evidence>
<dbReference type="EMBL" id="CP009247">
    <property type="protein sequence ID" value="APT89582.1"/>
    <property type="molecule type" value="Genomic_DNA"/>
</dbReference>
<feature type="transmembrane region" description="Helical" evidence="1">
    <location>
        <begin position="20"/>
        <end position="40"/>
    </location>
</feature>
<keyword evidence="1" id="KW-0472">Membrane</keyword>
<feature type="transmembrane region" description="Helical" evidence="1">
    <location>
        <begin position="147"/>
        <end position="170"/>
    </location>
</feature>
<reference evidence="2 3" key="1">
    <citation type="submission" date="2014-08" db="EMBL/GenBank/DDBJ databases">
        <title>Complete genome sequence of Corynebacterium frankenforstense ST18(T) (=DSM 45800(T)), isolated from raw cow milk.</title>
        <authorList>
            <person name="Ruckert C."/>
            <person name="Albersmeier A."/>
            <person name="Winkler A."/>
            <person name="Lipski A."/>
            <person name="Kalinowski J."/>
        </authorList>
    </citation>
    <scope>NUCLEOTIDE SEQUENCE [LARGE SCALE GENOMIC DNA]</scope>
    <source>
        <strain evidence="2 3">ST18</strain>
    </source>
</reference>
<evidence type="ECO:0000313" key="2">
    <source>
        <dbReference type="EMBL" id="APT89582.1"/>
    </source>
</evidence>
<evidence type="ECO:0000256" key="1">
    <source>
        <dbReference type="SAM" id="Phobius"/>
    </source>
</evidence>
<evidence type="ECO:0000313" key="3">
    <source>
        <dbReference type="Proteomes" id="UP000185434"/>
    </source>
</evidence>
<name>A0A1L7CUR6_9CORY</name>
<sequence length="257" mass="28053">MNLLNTVRAETVKLFTTRSVWWTSALFVLLSFGISLLLTVTPQQPLGLFVFQIQPYTVVYGIPSIGLPVLIVQAVMVVTTEYRYRIQATAYLASPRRWTVPVAKLLVYGIYAAALTFLTALLCLVVAKVRVGDDALIYSMGDPDVLRILWVLPLATFLVVCFSQGVGLLLRHTAGAVALLLAWILALEDIVAFLPKIGERIGDWLPFRHLNNFIAGGGPAGGATGLDWTQGASLAYFVLWAAGLFLIGVGVLYKRDV</sequence>
<keyword evidence="1" id="KW-0812">Transmembrane</keyword>
<dbReference type="RefSeq" id="WP_075664576.1">
    <property type="nucleotide sequence ID" value="NZ_CP009247.1"/>
</dbReference>
<feature type="transmembrane region" description="Helical" evidence="1">
    <location>
        <begin position="234"/>
        <end position="253"/>
    </location>
</feature>
<feature type="transmembrane region" description="Helical" evidence="1">
    <location>
        <begin position="177"/>
        <end position="197"/>
    </location>
</feature>
<dbReference type="KEGG" id="cfk:CFRA_10490"/>
<gene>
    <name evidence="2" type="ORF">CFRA_10490</name>
</gene>
<feature type="transmembrane region" description="Helical" evidence="1">
    <location>
        <begin position="105"/>
        <end position="127"/>
    </location>
</feature>
<dbReference type="STRING" id="1437875.CFRA_10490"/>
<keyword evidence="1" id="KW-1133">Transmembrane helix</keyword>
<proteinExistence type="predicted"/>
<feature type="transmembrane region" description="Helical" evidence="1">
    <location>
        <begin position="60"/>
        <end position="84"/>
    </location>
</feature>
<dbReference type="AlphaFoldDB" id="A0A1L7CUR6"/>